<dbReference type="OrthoDB" id="6575720at2759"/>
<keyword evidence="2" id="KW-1185">Reference proteome</keyword>
<gene>
    <name evidence="3" type="primary">LOC106745731</name>
</gene>
<reference evidence="3" key="1">
    <citation type="submission" date="2025-08" db="UniProtKB">
        <authorList>
            <consortium name="RefSeq"/>
        </authorList>
    </citation>
    <scope>IDENTIFICATION</scope>
</reference>
<sequence>MKSEVACLFLCVLSTILLDGAHPTKTEDVLDKIKAGLQYASNYLETAKDIANLVSKSLGHNKSKQKRGEDGDEEVKQSFSPSNLISAFFRLIGLDSPKVAAIAVNSIIFLAQMISSLFGMKPSQGNIARNTNDAVLNWDPVKFILENKNDEVQNLVDQARDANLPDHLIARMSGSDSACIRLLLCKSSPVIKAAQISLNNKSRHGMRRMIAWLPSKEEFEANSDECEGKHTDCSLFPSR</sequence>
<dbReference type="KEGG" id="dqu:106745731"/>
<evidence type="ECO:0000313" key="3">
    <source>
        <dbReference type="RefSeq" id="XP_014477085.1"/>
    </source>
</evidence>
<proteinExistence type="predicted"/>
<dbReference type="Proteomes" id="UP000515204">
    <property type="component" value="Unplaced"/>
</dbReference>
<feature type="chain" id="PRO_5028401302" evidence="1">
    <location>
        <begin position="27"/>
        <end position="239"/>
    </location>
</feature>
<protein>
    <submittedName>
        <fullName evidence="3">Uncharacterized protein LOC106745731</fullName>
    </submittedName>
</protein>
<evidence type="ECO:0000256" key="1">
    <source>
        <dbReference type="SAM" id="SignalP"/>
    </source>
</evidence>
<organism evidence="2 3">
    <name type="scientific">Dinoponera quadriceps</name>
    <name type="common">South American ant</name>
    <dbReference type="NCBI Taxonomy" id="609295"/>
    <lineage>
        <taxon>Eukaryota</taxon>
        <taxon>Metazoa</taxon>
        <taxon>Ecdysozoa</taxon>
        <taxon>Arthropoda</taxon>
        <taxon>Hexapoda</taxon>
        <taxon>Insecta</taxon>
        <taxon>Pterygota</taxon>
        <taxon>Neoptera</taxon>
        <taxon>Endopterygota</taxon>
        <taxon>Hymenoptera</taxon>
        <taxon>Apocrita</taxon>
        <taxon>Aculeata</taxon>
        <taxon>Formicoidea</taxon>
        <taxon>Formicidae</taxon>
        <taxon>Ponerinae</taxon>
        <taxon>Ponerini</taxon>
        <taxon>Dinoponera</taxon>
    </lineage>
</organism>
<dbReference type="RefSeq" id="XP_014477085.1">
    <property type="nucleotide sequence ID" value="XM_014621599.1"/>
</dbReference>
<feature type="signal peptide" evidence="1">
    <location>
        <begin position="1"/>
        <end position="26"/>
    </location>
</feature>
<evidence type="ECO:0000313" key="2">
    <source>
        <dbReference type="Proteomes" id="UP000515204"/>
    </source>
</evidence>
<accession>A0A6P3XFC0</accession>
<keyword evidence="1" id="KW-0732">Signal</keyword>
<dbReference type="AlphaFoldDB" id="A0A6P3XFC0"/>
<dbReference type="GeneID" id="106745731"/>
<name>A0A6P3XFC0_DINQU</name>